<dbReference type="Proteomes" id="UP001222087">
    <property type="component" value="Chromosome"/>
</dbReference>
<dbReference type="EMBL" id="CP119078">
    <property type="protein sequence ID" value="WED43114.1"/>
    <property type="molecule type" value="Genomic_DNA"/>
</dbReference>
<sequence length="42" mass="4733">MANNGYDLTLPLKAREENSADLLGRDFIAHRDLVCAYKKRPG</sequence>
<reference evidence="1 2" key="1">
    <citation type="submission" date="2023-02" db="EMBL/GenBank/DDBJ databases">
        <title>Genome Sequence of L. cardiaca H63T.</title>
        <authorList>
            <person name="Lopez A.E."/>
            <person name="Cianciotto N.P."/>
        </authorList>
    </citation>
    <scope>NUCLEOTIDE SEQUENCE [LARGE SCALE GENOMIC DNA]</scope>
    <source>
        <strain evidence="1 2">H63</strain>
    </source>
</reference>
<dbReference type="RefSeq" id="WP_275088928.1">
    <property type="nucleotide sequence ID" value="NZ_CP119078.1"/>
</dbReference>
<name>A0ABY8AQZ4_9GAMM</name>
<protein>
    <submittedName>
        <fullName evidence="1">Uncharacterized protein</fullName>
    </submittedName>
</protein>
<evidence type="ECO:0000313" key="1">
    <source>
        <dbReference type="EMBL" id="WED43114.1"/>
    </source>
</evidence>
<gene>
    <name evidence="1" type="ORF">PXX05_14625</name>
</gene>
<organism evidence="1 2">
    <name type="scientific">Legionella cardiaca</name>
    <dbReference type="NCBI Taxonomy" id="1071983"/>
    <lineage>
        <taxon>Bacteria</taxon>
        <taxon>Pseudomonadati</taxon>
        <taxon>Pseudomonadota</taxon>
        <taxon>Gammaproteobacteria</taxon>
        <taxon>Legionellales</taxon>
        <taxon>Legionellaceae</taxon>
        <taxon>Legionella</taxon>
    </lineage>
</organism>
<accession>A0ABY8AQZ4</accession>
<evidence type="ECO:0000313" key="2">
    <source>
        <dbReference type="Proteomes" id="UP001222087"/>
    </source>
</evidence>
<proteinExistence type="predicted"/>
<keyword evidence="2" id="KW-1185">Reference proteome</keyword>